<name>A0A0A8VWW4_PARSO</name>
<dbReference type="EMBL" id="CEKZ01000003">
    <property type="protein sequence ID" value="CEQ04519.1"/>
    <property type="molecule type" value="Genomic_DNA"/>
</dbReference>
<organism evidence="1 2">
    <name type="scientific">Paraclostridium sordellii</name>
    <name type="common">Clostridium sordellii</name>
    <dbReference type="NCBI Taxonomy" id="1505"/>
    <lineage>
        <taxon>Bacteria</taxon>
        <taxon>Bacillati</taxon>
        <taxon>Bacillota</taxon>
        <taxon>Clostridia</taxon>
        <taxon>Peptostreptococcales</taxon>
        <taxon>Peptostreptococcaceae</taxon>
        <taxon>Paraclostridium</taxon>
    </lineage>
</organism>
<dbReference type="OrthoDB" id="9791537at2"/>
<sequence length="90" mass="10213">MQTGAIIWEANFFKPLKNLVEEIIEILTKIKWSESKLAYKSGIKQSTINRILIGETKKPAYTTIQAIVEALKKGIEKYNKSKKMGELNGN</sequence>
<dbReference type="Gene3D" id="1.10.260.40">
    <property type="entry name" value="lambda repressor-like DNA-binding domains"/>
    <property type="match status" value="1"/>
</dbReference>
<dbReference type="SUPFAM" id="SSF47413">
    <property type="entry name" value="lambda repressor-like DNA-binding domains"/>
    <property type="match status" value="1"/>
</dbReference>
<dbReference type="PROSITE" id="PS50943">
    <property type="entry name" value="HTH_CROC1"/>
    <property type="match status" value="1"/>
</dbReference>
<dbReference type="CDD" id="cd00093">
    <property type="entry name" value="HTH_XRE"/>
    <property type="match status" value="1"/>
</dbReference>
<dbReference type="RefSeq" id="WP_054630224.1">
    <property type="nucleotide sequence ID" value="NZ_CDLK01000002.1"/>
</dbReference>
<evidence type="ECO:0000313" key="2">
    <source>
        <dbReference type="Proteomes" id="UP000049127"/>
    </source>
</evidence>
<accession>A0A0A8VWW4</accession>
<reference evidence="1 2" key="1">
    <citation type="submission" date="2015-01" db="EMBL/GenBank/DDBJ databases">
        <authorList>
            <person name="Aslett A.Martin."/>
            <person name="De Silva Nishadi"/>
        </authorList>
    </citation>
    <scope>NUCLEOTIDE SEQUENCE [LARGE SCALE GENOMIC DNA]</scope>
    <source>
        <strain evidence="1 2">R28058</strain>
    </source>
</reference>
<dbReference type="Pfam" id="PF01381">
    <property type="entry name" value="HTH_3"/>
    <property type="match status" value="1"/>
</dbReference>
<proteinExistence type="predicted"/>
<protein>
    <submittedName>
        <fullName evidence="1">Uncharacterized protein</fullName>
    </submittedName>
</protein>
<dbReference type="GO" id="GO:0003677">
    <property type="term" value="F:DNA binding"/>
    <property type="evidence" value="ECO:0007669"/>
    <property type="project" value="InterPro"/>
</dbReference>
<dbReference type="AlphaFoldDB" id="A0A0A8VWW4"/>
<gene>
    <name evidence="1" type="ORF">R28058_22521</name>
</gene>
<dbReference type="InterPro" id="IPR010982">
    <property type="entry name" value="Lambda_DNA-bd_dom_sf"/>
</dbReference>
<dbReference type="InterPro" id="IPR001387">
    <property type="entry name" value="Cro/C1-type_HTH"/>
</dbReference>
<dbReference type="SMART" id="SM00530">
    <property type="entry name" value="HTH_XRE"/>
    <property type="match status" value="1"/>
</dbReference>
<dbReference type="Proteomes" id="UP000049127">
    <property type="component" value="Unassembled WGS sequence"/>
</dbReference>
<evidence type="ECO:0000313" key="1">
    <source>
        <dbReference type="EMBL" id="CEQ04519.1"/>
    </source>
</evidence>